<accession>A0A0L0W998</accession>
<dbReference type="Proteomes" id="UP000037267">
    <property type="component" value="Unassembled WGS sequence"/>
</dbReference>
<dbReference type="EMBL" id="LGSS01000009">
    <property type="protein sequence ID" value="KNF08128.1"/>
    <property type="molecule type" value="Genomic_DNA"/>
</dbReference>
<dbReference type="OrthoDB" id="1956506at2"/>
<reference evidence="2" key="1">
    <citation type="submission" date="2015-07" db="EMBL/GenBank/DDBJ databases">
        <title>Draft genome sequence of the purine-degrading Gottschalkia purinilyticum DSM 1384 (formerly Clostridium purinilyticum).</title>
        <authorList>
            <person name="Poehlein A."/>
            <person name="Schiel-Bengelsdorf B."/>
            <person name="Bengelsdorf F.R."/>
            <person name="Daniel R."/>
            <person name="Duerre P."/>
        </authorList>
    </citation>
    <scope>NUCLEOTIDE SEQUENCE [LARGE SCALE GENOMIC DNA]</scope>
    <source>
        <strain evidence="2">DSM 1384</strain>
    </source>
</reference>
<organism evidence="1 2">
    <name type="scientific">Gottschalkia purinilytica</name>
    <name type="common">Clostridium purinilyticum</name>
    <dbReference type="NCBI Taxonomy" id="1503"/>
    <lineage>
        <taxon>Bacteria</taxon>
        <taxon>Bacillati</taxon>
        <taxon>Bacillota</taxon>
        <taxon>Tissierellia</taxon>
        <taxon>Tissierellales</taxon>
        <taxon>Gottschalkiaceae</taxon>
        <taxon>Gottschalkia</taxon>
    </lineage>
</organism>
<sequence length="198" mass="23237">MEKNKFLENIPKFLPMVIPAMLMLKDKSGDNRPTFNLPKLNLSLDEDFSNRVDMIKDIKHYFPEKDQKMLSKIQDVFEILDKIRSITKDDYTTEIMVNSSEMSESEKREMIIKEVSRHMGKEKRKLVENVLETKDNIFQSKTNLESYGQSITQNKRNGLESIVGLINCIEPIMRDEDKKKIRKIEKISEIMNSSDEKN</sequence>
<protein>
    <submittedName>
        <fullName evidence="1">Uncharacterized protein</fullName>
    </submittedName>
</protein>
<proteinExistence type="predicted"/>
<dbReference type="RefSeq" id="WP_050355497.1">
    <property type="nucleotide sequence ID" value="NZ_LGSS01000009.1"/>
</dbReference>
<dbReference type="STRING" id="1503.CLPU_9c00240"/>
<name>A0A0L0W998_GOTPU</name>
<keyword evidence="2" id="KW-1185">Reference proteome</keyword>
<evidence type="ECO:0000313" key="1">
    <source>
        <dbReference type="EMBL" id="KNF08128.1"/>
    </source>
</evidence>
<evidence type="ECO:0000313" key="2">
    <source>
        <dbReference type="Proteomes" id="UP000037267"/>
    </source>
</evidence>
<dbReference type="AlphaFoldDB" id="A0A0L0W998"/>
<gene>
    <name evidence="1" type="ORF">CLPU_9c00240</name>
</gene>
<comment type="caution">
    <text evidence="1">The sequence shown here is derived from an EMBL/GenBank/DDBJ whole genome shotgun (WGS) entry which is preliminary data.</text>
</comment>